<sequence>MAKVCPGSRWNEDINLWRQIFLSNVPIQRRELSGYLVSLFMRTCRDEGIQFPILKDGFSYEVRKHFWHNY</sequence>
<reference evidence="1" key="1">
    <citation type="journal article" date="2009" name="Rice">
        <title>De Novo Next Generation Sequencing of Plant Genomes.</title>
        <authorList>
            <person name="Rounsley S."/>
            <person name="Marri P.R."/>
            <person name="Yu Y."/>
            <person name="He R."/>
            <person name="Sisneros N."/>
            <person name="Goicoechea J.L."/>
            <person name="Lee S.J."/>
            <person name="Angelova A."/>
            <person name="Kudrna D."/>
            <person name="Luo M."/>
            <person name="Affourtit J."/>
            <person name="Desany B."/>
            <person name="Knight J."/>
            <person name="Niazi F."/>
            <person name="Egholm M."/>
            <person name="Wing R.A."/>
        </authorList>
    </citation>
    <scope>NUCLEOTIDE SEQUENCE [LARGE SCALE GENOMIC DNA]</scope>
    <source>
        <strain evidence="1">cv. IRGC 105608</strain>
    </source>
</reference>
<proteinExistence type="predicted"/>
<dbReference type="EnsemblPlants" id="OBART07G10500.1">
    <property type="protein sequence ID" value="OBART07G10500.1"/>
    <property type="gene ID" value="OBART07G10500"/>
</dbReference>
<dbReference type="AlphaFoldDB" id="A0A0D3GPQ0"/>
<dbReference type="Proteomes" id="UP000026960">
    <property type="component" value="Chromosome 7"/>
</dbReference>
<name>A0A0D3GPQ0_9ORYZ</name>
<dbReference type="HOGENOM" id="CLU_174321_1_0_1"/>
<organism evidence="1">
    <name type="scientific">Oryza barthii</name>
    <dbReference type="NCBI Taxonomy" id="65489"/>
    <lineage>
        <taxon>Eukaryota</taxon>
        <taxon>Viridiplantae</taxon>
        <taxon>Streptophyta</taxon>
        <taxon>Embryophyta</taxon>
        <taxon>Tracheophyta</taxon>
        <taxon>Spermatophyta</taxon>
        <taxon>Magnoliopsida</taxon>
        <taxon>Liliopsida</taxon>
        <taxon>Poales</taxon>
        <taxon>Poaceae</taxon>
        <taxon>BOP clade</taxon>
        <taxon>Oryzoideae</taxon>
        <taxon>Oryzeae</taxon>
        <taxon>Oryzinae</taxon>
        <taxon>Oryza</taxon>
    </lineage>
</organism>
<protein>
    <submittedName>
        <fullName evidence="1">Uncharacterized protein</fullName>
    </submittedName>
</protein>
<keyword evidence="2" id="KW-1185">Reference proteome</keyword>
<dbReference type="Gramene" id="OBART07G10500.1">
    <property type="protein sequence ID" value="OBART07G10500.1"/>
    <property type="gene ID" value="OBART07G10500"/>
</dbReference>
<evidence type="ECO:0000313" key="1">
    <source>
        <dbReference type="EnsemblPlants" id="OBART07G10500.1"/>
    </source>
</evidence>
<evidence type="ECO:0000313" key="2">
    <source>
        <dbReference type="Proteomes" id="UP000026960"/>
    </source>
</evidence>
<reference evidence="1" key="2">
    <citation type="submission" date="2015-03" db="UniProtKB">
        <authorList>
            <consortium name="EnsemblPlants"/>
        </authorList>
    </citation>
    <scope>IDENTIFICATION</scope>
</reference>
<accession>A0A0D3GPQ0</accession>
<dbReference type="PaxDb" id="65489-OBART07G10500.1"/>